<evidence type="ECO:0008006" key="4">
    <source>
        <dbReference type="Google" id="ProtNLM"/>
    </source>
</evidence>
<dbReference type="EMBL" id="JABFTP020000042">
    <property type="protein sequence ID" value="KAL3271859.1"/>
    <property type="molecule type" value="Genomic_DNA"/>
</dbReference>
<feature type="compositionally biased region" description="Basic and acidic residues" evidence="1">
    <location>
        <begin position="39"/>
        <end position="49"/>
    </location>
</feature>
<evidence type="ECO:0000313" key="2">
    <source>
        <dbReference type="EMBL" id="KAL3271859.1"/>
    </source>
</evidence>
<reference evidence="2 3" key="1">
    <citation type="journal article" date="2021" name="BMC Biol.">
        <title>Horizontally acquired antibacterial genes associated with adaptive radiation of ladybird beetles.</title>
        <authorList>
            <person name="Li H.S."/>
            <person name="Tang X.F."/>
            <person name="Huang Y.H."/>
            <person name="Xu Z.Y."/>
            <person name="Chen M.L."/>
            <person name="Du X.Y."/>
            <person name="Qiu B.Y."/>
            <person name="Chen P.T."/>
            <person name="Zhang W."/>
            <person name="Slipinski A."/>
            <person name="Escalona H.E."/>
            <person name="Waterhouse R.M."/>
            <person name="Zwick A."/>
            <person name="Pang H."/>
        </authorList>
    </citation>
    <scope>NUCLEOTIDE SEQUENCE [LARGE SCALE GENOMIC DNA]</scope>
    <source>
        <strain evidence="2">SYSU2018</strain>
    </source>
</reference>
<comment type="caution">
    <text evidence="2">The sequence shown here is derived from an EMBL/GenBank/DDBJ whole genome shotgun (WGS) entry which is preliminary data.</text>
</comment>
<proteinExistence type="predicted"/>
<name>A0ABD2MZM5_9CUCU</name>
<evidence type="ECO:0000256" key="1">
    <source>
        <dbReference type="SAM" id="MobiDB-lite"/>
    </source>
</evidence>
<sequence>MHKRRQSRGKLRSRGVNISTLSNYYLYLLPCIENKETKSNLKEDNSQEIDKDDEAGPPTTTPIPQRKKRANLPKHTDVEEALLKALNDTNVDEDANFALCIVPSLQISTAEEKIDAKIGILNVFKQIRIFRKSTSQSTCNYDILQQPLSPFPVYHRGINILPPQPLHAYTTTSTPSPT</sequence>
<evidence type="ECO:0000313" key="3">
    <source>
        <dbReference type="Proteomes" id="UP001516400"/>
    </source>
</evidence>
<dbReference type="Proteomes" id="UP001516400">
    <property type="component" value="Unassembled WGS sequence"/>
</dbReference>
<keyword evidence="3" id="KW-1185">Reference proteome</keyword>
<dbReference type="AlphaFoldDB" id="A0ABD2MZM5"/>
<organism evidence="2 3">
    <name type="scientific">Cryptolaemus montrouzieri</name>
    <dbReference type="NCBI Taxonomy" id="559131"/>
    <lineage>
        <taxon>Eukaryota</taxon>
        <taxon>Metazoa</taxon>
        <taxon>Ecdysozoa</taxon>
        <taxon>Arthropoda</taxon>
        <taxon>Hexapoda</taxon>
        <taxon>Insecta</taxon>
        <taxon>Pterygota</taxon>
        <taxon>Neoptera</taxon>
        <taxon>Endopterygota</taxon>
        <taxon>Coleoptera</taxon>
        <taxon>Polyphaga</taxon>
        <taxon>Cucujiformia</taxon>
        <taxon>Coccinelloidea</taxon>
        <taxon>Coccinellidae</taxon>
        <taxon>Scymninae</taxon>
        <taxon>Scymnini</taxon>
        <taxon>Cryptolaemus</taxon>
    </lineage>
</organism>
<accession>A0ABD2MZM5</accession>
<protein>
    <recommendedName>
        <fullName evidence="4">BESS domain-containing protein</fullName>
    </recommendedName>
</protein>
<feature type="region of interest" description="Disordered" evidence="1">
    <location>
        <begin position="39"/>
        <end position="73"/>
    </location>
</feature>
<gene>
    <name evidence="2" type="ORF">HHI36_022329</name>
</gene>